<reference evidence="1 2" key="1">
    <citation type="submission" date="2017-11" db="EMBL/GenBank/DDBJ databases">
        <title>De novo assembly and phasing of dikaryotic genomes from two isolates of Puccinia coronata f. sp. avenae, the causal agent of oat crown rust.</title>
        <authorList>
            <person name="Miller M.E."/>
            <person name="Zhang Y."/>
            <person name="Omidvar V."/>
            <person name="Sperschneider J."/>
            <person name="Schwessinger B."/>
            <person name="Raley C."/>
            <person name="Palmer J.M."/>
            <person name="Garnica D."/>
            <person name="Upadhyaya N."/>
            <person name="Rathjen J."/>
            <person name="Taylor J.M."/>
            <person name="Park R.F."/>
            <person name="Dodds P.N."/>
            <person name="Hirsch C.D."/>
            <person name="Kianian S.F."/>
            <person name="Figueroa M."/>
        </authorList>
    </citation>
    <scope>NUCLEOTIDE SEQUENCE [LARGE SCALE GENOMIC DNA]</scope>
    <source>
        <strain evidence="1">12NC29</strain>
    </source>
</reference>
<evidence type="ECO:0000313" key="1">
    <source>
        <dbReference type="EMBL" id="PLW54867.1"/>
    </source>
</evidence>
<dbReference type="OrthoDB" id="2506686at2759"/>
<keyword evidence="2" id="KW-1185">Reference proteome</keyword>
<dbReference type="EMBL" id="PGCJ01000039">
    <property type="protein sequence ID" value="PLW54867.1"/>
    <property type="molecule type" value="Genomic_DNA"/>
</dbReference>
<organism evidence="1 2">
    <name type="scientific">Puccinia coronata f. sp. avenae</name>
    <dbReference type="NCBI Taxonomy" id="200324"/>
    <lineage>
        <taxon>Eukaryota</taxon>
        <taxon>Fungi</taxon>
        <taxon>Dikarya</taxon>
        <taxon>Basidiomycota</taxon>
        <taxon>Pucciniomycotina</taxon>
        <taxon>Pucciniomycetes</taxon>
        <taxon>Pucciniales</taxon>
        <taxon>Pucciniaceae</taxon>
        <taxon>Puccinia</taxon>
    </lineage>
</organism>
<sequence length="174" mass="19526">MAKKFKYFLRGKVVVLDKEHEQQIVAIIEFTPLDELTPEEFDDLGTVSKFLHRCKDFVNPVSSDTCSWGGKDVGGGVEEVYGRLQASWNPSAILGKSFKDMANIAFDNNRELMAAHSVPAFCSLHYQNQLGNLTARQISPSPPADFIIHHIRMTVMLKNLLSYCSFQSTPLMEA</sequence>
<evidence type="ECO:0000313" key="2">
    <source>
        <dbReference type="Proteomes" id="UP000235388"/>
    </source>
</evidence>
<dbReference type="Proteomes" id="UP000235388">
    <property type="component" value="Unassembled WGS sequence"/>
</dbReference>
<comment type="caution">
    <text evidence="1">The sequence shown here is derived from an EMBL/GenBank/DDBJ whole genome shotgun (WGS) entry which is preliminary data.</text>
</comment>
<dbReference type="AlphaFoldDB" id="A0A2N5VXZ6"/>
<proteinExistence type="predicted"/>
<protein>
    <submittedName>
        <fullName evidence="1">Uncharacterized protein</fullName>
    </submittedName>
</protein>
<gene>
    <name evidence="1" type="ORF">PCANC_05948</name>
</gene>
<name>A0A2N5VXZ6_9BASI</name>
<accession>A0A2N5VXZ6</accession>